<dbReference type="SUPFAM" id="SSF47384">
    <property type="entry name" value="Homodimeric domain of signal transducing histidine kinase"/>
    <property type="match status" value="1"/>
</dbReference>
<dbReference type="InterPro" id="IPR003661">
    <property type="entry name" value="HisK_dim/P_dom"/>
</dbReference>
<dbReference type="InterPro" id="IPR025751">
    <property type="entry name" value="RsbRD_N_dom"/>
</dbReference>
<dbReference type="Pfam" id="PF00512">
    <property type="entry name" value="HisKA"/>
    <property type="match status" value="1"/>
</dbReference>
<dbReference type="InterPro" id="IPR004358">
    <property type="entry name" value="Sig_transdc_His_kin-like_C"/>
</dbReference>
<dbReference type="GO" id="GO:0000155">
    <property type="term" value="F:phosphorelay sensor kinase activity"/>
    <property type="evidence" value="ECO:0007669"/>
    <property type="project" value="InterPro"/>
</dbReference>
<dbReference type="PROSITE" id="PS50109">
    <property type="entry name" value="HIS_KIN"/>
    <property type="match status" value="1"/>
</dbReference>
<dbReference type="RefSeq" id="WP_073550655.1">
    <property type="nucleotide sequence ID" value="NZ_MRCC01000014.1"/>
</dbReference>
<sequence length="407" mass="46163">MFDFSQILLDKSDTIIENWVEAVRRDRQIESTEGMCYTAIRNHVPYVLKAMATVLSKTTEDDLQTLIEASLVHGIHRAEEGFDPLEIAREYRLLRRAIFSALEPDLQQVLSTEVIRVFRLIDAVVDDAIARCFQSYVDERLRELQQLQSQLTLHNQELTRLIRANQENFSHLAHELKNPLTSIIGYSDLFIRLQNKTEVKDNYKNIEHIERVLRNGRHLLRLINDALEISRYEAGKMTLHPAPTDTCVVIQDVLDMLQPMAQEKNLQIAVDLANAPKQVITDALRFQQIVTNLVSNAIRYTPAGSITIKCYTLEDKWAIAVSDTGIGIAPEDQSRIFDPYYRVSDIPESHLPDSTGLGLAIVTRLVKLLQGEIKLVSQLGIGSTFTVILPMEVNESSEVGDQRSTSK</sequence>
<evidence type="ECO:0000256" key="12">
    <source>
        <dbReference type="SAM" id="Coils"/>
    </source>
</evidence>
<evidence type="ECO:0000256" key="8">
    <source>
        <dbReference type="ARBA" id="ARBA00022777"/>
    </source>
</evidence>
<evidence type="ECO:0000313" key="14">
    <source>
        <dbReference type="EMBL" id="OKH23944.1"/>
    </source>
</evidence>
<dbReference type="SUPFAM" id="SSF55874">
    <property type="entry name" value="ATPase domain of HSP90 chaperone/DNA topoisomerase II/histidine kinase"/>
    <property type="match status" value="1"/>
</dbReference>
<keyword evidence="5" id="KW-0597">Phosphoprotein</keyword>
<dbReference type="InterPro" id="IPR003594">
    <property type="entry name" value="HATPase_dom"/>
</dbReference>
<dbReference type="CDD" id="cd00082">
    <property type="entry name" value="HisKA"/>
    <property type="match status" value="1"/>
</dbReference>
<keyword evidence="7" id="KW-0547">Nucleotide-binding</keyword>
<keyword evidence="15" id="KW-1185">Reference proteome</keyword>
<evidence type="ECO:0000256" key="10">
    <source>
        <dbReference type="ARBA" id="ARBA00023012"/>
    </source>
</evidence>
<keyword evidence="8 14" id="KW-0418">Kinase</keyword>
<evidence type="ECO:0000313" key="15">
    <source>
        <dbReference type="Proteomes" id="UP000185984"/>
    </source>
</evidence>
<organism evidence="14 15">
    <name type="scientific">Chroogloeocystis siderophila 5.2 s.c.1</name>
    <dbReference type="NCBI Taxonomy" id="247279"/>
    <lineage>
        <taxon>Bacteria</taxon>
        <taxon>Bacillati</taxon>
        <taxon>Cyanobacteriota</taxon>
        <taxon>Cyanophyceae</taxon>
        <taxon>Oscillatoriophycideae</taxon>
        <taxon>Chroococcales</taxon>
        <taxon>Chroococcaceae</taxon>
        <taxon>Chroogloeocystis</taxon>
    </lineage>
</organism>
<dbReference type="GO" id="GO:0005886">
    <property type="term" value="C:plasma membrane"/>
    <property type="evidence" value="ECO:0007669"/>
    <property type="project" value="UniProtKB-SubCell"/>
</dbReference>
<dbReference type="PANTHER" id="PTHR43047">
    <property type="entry name" value="TWO-COMPONENT HISTIDINE PROTEIN KINASE"/>
    <property type="match status" value="1"/>
</dbReference>
<dbReference type="Pfam" id="PF14361">
    <property type="entry name" value="RsbRD_N"/>
    <property type="match status" value="1"/>
</dbReference>
<dbReference type="OrthoDB" id="568844at2"/>
<dbReference type="PRINTS" id="PR00344">
    <property type="entry name" value="BCTRLSENSOR"/>
</dbReference>
<dbReference type="Gene3D" id="3.30.565.10">
    <property type="entry name" value="Histidine kinase-like ATPase, C-terminal domain"/>
    <property type="match status" value="1"/>
</dbReference>
<protein>
    <recommendedName>
        <fullName evidence="3">histidine kinase</fullName>
        <ecNumber evidence="3">2.7.13.3</ecNumber>
    </recommendedName>
</protein>
<keyword evidence="6" id="KW-0808">Transferase</keyword>
<dbReference type="InterPro" id="IPR005467">
    <property type="entry name" value="His_kinase_dom"/>
</dbReference>
<comment type="subcellular location">
    <subcellularLocation>
        <location evidence="2">Cell membrane</location>
    </subcellularLocation>
</comment>
<feature type="coiled-coil region" evidence="12">
    <location>
        <begin position="137"/>
        <end position="164"/>
    </location>
</feature>
<keyword evidence="12" id="KW-0175">Coiled coil</keyword>
<dbReference type="CDD" id="cd16922">
    <property type="entry name" value="HATPase_EvgS-ArcB-TorS-like"/>
    <property type="match status" value="1"/>
</dbReference>
<dbReference type="Pfam" id="PF02518">
    <property type="entry name" value="HATPase_c"/>
    <property type="match status" value="1"/>
</dbReference>
<dbReference type="STRING" id="247279.NIES1031_16750"/>
<name>A0A1U7HK59_9CHRO</name>
<evidence type="ECO:0000256" key="3">
    <source>
        <dbReference type="ARBA" id="ARBA00012438"/>
    </source>
</evidence>
<dbReference type="Gene3D" id="1.10.287.130">
    <property type="match status" value="1"/>
</dbReference>
<dbReference type="EMBL" id="MRCC01000014">
    <property type="protein sequence ID" value="OKH23944.1"/>
    <property type="molecule type" value="Genomic_DNA"/>
</dbReference>
<accession>A0A1U7HK59</accession>
<reference evidence="14 15" key="1">
    <citation type="submission" date="2016-11" db="EMBL/GenBank/DDBJ databases">
        <title>Draft Genome Sequences of Nine Cyanobacterial Strains from Diverse Habitats.</title>
        <authorList>
            <person name="Zhu T."/>
            <person name="Hou S."/>
            <person name="Lu X."/>
            <person name="Hess W.R."/>
        </authorList>
    </citation>
    <scope>NUCLEOTIDE SEQUENCE [LARGE SCALE GENOMIC DNA]</scope>
    <source>
        <strain evidence="14 15">5.2 s.c.1</strain>
    </source>
</reference>
<keyword evidence="11" id="KW-0472">Membrane</keyword>
<keyword evidence="9" id="KW-0067">ATP-binding</keyword>
<gene>
    <name evidence="14" type="ORF">NIES1031_16750</name>
</gene>
<dbReference type="FunFam" id="3.30.565.10:FF:000023">
    <property type="entry name" value="PAS domain-containing sensor histidine kinase"/>
    <property type="match status" value="1"/>
</dbReference>
<comment type="caution">
    <text evidence="14">The sequence shown here is derived from an EMBL/GenBank/DDBJ whole genome shotgun (WGS) entry which is preliminary data.</text>
</comment>
<dbReference type="SMART" id="SM00387">
    <property type="entry name" value="HATPase_c"/>
    <property type="match status" value="1"/>
</dbReference>
<dbReference type="GO" id="GO:0005524">
    <property type="term" value="F:ATP binding"/>
    <property type="evidence" value="ECO:0007669"/>
    <property type="project" value="UniProtKB-KW"/>
</dbReference>
<dbReference type="AlphaFoldDB" id="A0A1U7HK59"/>
<evidence type="ECO:0000256" key="5">
    <source>
        <dbReference type="ARBA" id="ARBA00022553"/>
    </source>
</evidence>
<evidence type="ECO:0000256" key="7">
    <source>
        <dbReference type="ARBA" id="ARBA00022741"/>
    </source>
</evidence>
<dbReference type="PANTHER" id="PTHR43047:SF72">
    <property type="entry name" value="OSMOSENSING HISTIDINE PROTEIN KINASE SLN1"/>
    <property type="match status" value="1"/>
</dbReference>
<evidence type="ECO:0000256" key="11">
    <source>
        <dbReference type="ARBA" id="ARBA00023136"/>
    </source>
</evidence>
<evidence type="ECO:0000259" key="13">
    <source>
        <dbReference type="PROSITE" id="PS50109"/>
    </source>
</evidence>
<evidence type="ECO:0000256" key="9">
    <source>
        <dbReference type="ARBA" id="ARBA00022840"/>
    </source>
</evidence>
<dbReference type="Proteomes" id="UP000185984">
    <property type="component" value="Unassembled WGS sequence"/>
</dbReference>
<proteinExistence type="predicted"/>
<dbReference type="InterPro" id="IPR036890">
    <property type="entry name" value="HATPase_C_sf"/>
</dbReference>
<keyword evidence="10" id="KW-0902">Two-component regulatory system</keyword>
<evidence type="ECO:0000256" key="6">
    <source>
        <dbReference type="ARBA" id="ARBA00022679"/>
    </source>
</evidence>
<dbReference type="InterPro" id="IPR036097">
    <property type="entry name" value="HisK_dim/P_sf"/>
</dbReference>
<evidence type="ECO:0000256" key="4">
    <source>
        <dbReference type="ARBA" id="ARBA00022475"/>
    </source>
</evidence>
<evidence type="ECO:0000256" key="1">
    <source>
        <dbReference type="ARBA" id="ARBA00000085"/>
    </source>
</evidence>
<dbReference type="EC" id="2.7.13.3" evidence="3"/>
<keyword evidence="4" id="KW-1003">Cell membrane</keyword>
<evidence type="ECO:0000256" key="2">
    <source>
        <dbReference type="ARBA" id="ARBA00004236"/>
    </source>
</evidence>
<feature type="domain" description="Histidine kinase" evidence="13">
    <location>
        <begin position="171"/>
        <end position="393"/>
    </location>
</feature>
<comment type="catalytic activity">
    <reaction evidence="1">
        <text>ATP + protein L-histidine = ADP + protein N-phospho-L-histidine.</text>
        <dbReference type="EC" id="2.7.13.3"/>
    </reaction>
</comment>
<dbReference type="SMART" id="SM00388">
    <property type="entry name" value="HisKA"/>
    <property type="match status" value="1"/>
</dbReference>
<dbReference type="GO" id="GO:0009927">
    <property type="term" value="F:histidine phosphotransfer kinase activity"/>
    <property type="evidence" value="ECO:0007669"/>
    <property type="project" value="TreeGrafter"/>
</dbReference>